<evidence type="ECO:0000313" key="2">
    <source>
        <dbReference type="EMBL" id="KAA6320630.1"/>
    </source>
</evidence>
<evidence type="ECO:0000256" key="1">
    <source>
        <dbReference type="SAM" id="Phobius"/>
    </source>
</evidence>
<keyword evidence="1" id="KW-0812">Transmembrane</keyword>
<dbReference type="AlphaFoldDB" id="A0A5J4QHY1"/>
<name>A0A5J4QHY1_9EUKA</name>
<comment type="caution">
    <text evidence="2">The sequence shown here is derived from an EMBL/GenBank/DDBJ whole genome shotgun (WGS) entry which is preliminary data.</text>
</comment>
<dbReference type="Proteomes" id="UP000324800">
    <property type="component" value="Unassembled WGS sequence"/>
</dbReference>
<accession>A0A5J4QHY1</accession>
<reference evidence="2 3" key="1">
    <citation type="submission" date="2019-03" db="EMBL/GenBank/DDBJ databases">
        <title>Single cell metagenomics reveals metabolic interactions within the superorganism composed of flagellate Streblomastix strix and complex community of Bacteroidetes bacteria on its surface.</title>
        <authorList>
            <person name="Treitli S.C."/>
            <person name="Kolisko M."/>
            <person name="Husnik F."/>
            <person name="Keeling P."/>
            <person name="Hampl V."/>
        </authorList>
    </citation>
    <scope>NUCLEOTIDE SEQUENCE [LARGE SCALE GENOMIC DNA]</scope>
    <source>
        <strain evidence="2">ST1C</strain>
    </source>
</reference>
<organism evidence="2 3">
    <name type="scientific">Streblomastix strix</name>
    <dbReference type="NCBI Taxonomy" id="222440"/>
    <lineage>
        <taxon>Eukaryota</taxon>
        <taxon>Metamonada</taxon>
        <taxon>Preaxostyla</taxon>
        <taxon>Oxymonadida</taxon>
        <taxon>Streblomastigidae</taxon>
        <taxon>Streblomastix</taxon>
    </lineage>
</organism>
<keyword evidence="1" id="KW-1133">Transmembrane helix</keyword>
<keyword evidence="1" id="KW-0472">Membrane</keyword>
<evidence type="ECO:0000313" key="3">
    <source>
        <dbReference type="Proteomes" id="UP000324800"/>
    </source>
</evidence>
<protein>
    <submittedName>
        <fullName evidence="2">Uncharacterized protein</fullName>
    </submittedName>
</protein>
<feature type="transmembrane region" description="Helical" evidence="1">
    <location>
        <begin position="50"/>
        <end position="70"/>
    </location>
</feature>
<feature type="non-terminal residue" evidence="2">
    <location>
        <position position="86"/>
    </location>
</feature>
<gene>
    <name evidence="2" type="ORF">EZS28_054659</name>
</gene>
<dbReference type="EMBL" id="SNRW01045486">
    <property type="protein sequence ID" value="KAA6320630.1"/>
    <property type="molecule type" value="Genomic_DNA"/>
</dbReference>
<proteinExistence type="predicted"/>
<sequence>MDARAFVPKVQINVQIAVQNVPNVVVDVVNAQDIVLIVVVNQANFTNYKVILIMSAFFVGSFFFWSILMINPNGFENILSIEKQSL</sequence>